<feature type="region of interest" description="Disordered" evidence="1">
    <location>
        <begin position="592"/>
        <end position="621"/>
    </location>
</feature>
<dbReference type="GO" id="GO:0030424">
    <property type="term" value="C:axon"/>
    <property type="evidence" value="ECO:0007669"/>
    <property type="project" value="TreeGrafter"/>
</dbReference>
<feature type="compositionally biased region" description="Low complexity" evidence="1">
    <location>
        <begin position="941"/>
        <end position="959"/>
    </location>
</feature>
<dbReference type="PANTHER" id="PTHR24155">
    <property type="entry name" value="OSTEOCLAST-STIMULATING FACTOR 1"/>
    <property type="match status" value="1"/>
</dbReference>
<dbReference type="CDD" id="cd09497">
    <property type="entry name" value="SAM_caskin1_2_repeat1"/>
    <property type="match status" value="1"/>
</dbReference>
<dbReference type="GO" id="GO:0019903">
    <property type="term" value="F:protein phosphatase binding"/>
    <property type="evidence" value="ECO:0007669"/>
    <property type="project" value="TreeGrafter"/>
</dbReference>
<proteinExistence type="predicted"/>
<sequence>MRKLSLSTGTGMSRPSKAAPQMKKVMPPAVPEIYGKERNLNGGCLGPDRDSDRDAANEILPAGAGVDLTVIDGGNGAALAVRTVLQQSGAGTSSLPNSVGGGHGHGHGGRSAISISGTNDGSITTPTPAGAAVAAASATPSSLVLRCTSDASGVLDYALDDQGIDLTQSPGRDSPVSLSGSAGSGSRHSTASLDSGRASSYLTGASNLSNRSVSGVGSYGVLSSPRCSVSSCSIGSGSGGGGGSGSGSSNSASGSHRLSNHSNRCDHDIISEWLMEVHFHEYTYLFLDAGYDLATIARMTPEDLTAIGIRKPNHRERLKRHIDALKLPDSLPSFVPGSIEEWLRLLRLEEYVQPLLAQGYQTVHDVTQLTWEDLEDIGIVKLGHQKKILLAIKRVKDIISGKMMQQQQQLPYYGSPALLASTGSSGGSPTSTIASRAPPLLPGTVGVRCVHYTDDTGIGLRSDSALGIPSHQQHQQNIPSASATAAGVACGNYSTFLRQHQHQQQPIVRCPGPDDDGSEVVYYAHQPQHLARMPQSNLAVNAPRQQQLQQMITYPHVHFDGTQAVYRRSSFDDSDITPTNDDLSHAILPHHQHPHQHLHHDQQQQQQQQNWLHSQHQQQQQYFQGGGTLPRQYQRGSYGTRLAFLGSSATAGLSGGPVAQQGRQRPIAKIVANNLKLPGTVAPPDTVVAESAASSPSALCFPAVAAGLPASLLGHIENVEMATAALDAMHFSNYSSAAAAYTTTAQPPQQQQQHASLLKYGMKAGIGSSQEPNAAISQLISSSGGEASQHQQQQQQQQQQPIYHNQLILQQSSGHGVNNYHHLGPQQQQQQHSYTSSTQSTPSPPNQHHHLLGAGVPFAGFTNCHTHQTTVEVHKVSTQQHDNKSNSSLESIDQIPFANENAGTIKQRSSLNRPSDYHHHHQVGQTPPQPPPHHHHTALLATQSSSSASSSSSSASTGSITTTAATTCTGGGVVVLQKQQQSSPSPAPETNDSCGSTATVAAGNTTGGSAKDEHRQSEVGASQELTTTSGGDIYGTNVLNDIGHMLANLTDELDAMLEDEKCAGISDAD</sequence>
<evidence type="ECO:0000313" key="3">
    <source>
        <dbReference type="EMBL" id="MBW50355.1"/>
    </source>
</evidence>
<feature type="region of interest" description="Disordered" evidence="1">
    <location>
        <begin position="873"/>
        <end position="894"/>
    </location>
</feature>
<dbReference type="InterPro" id="IPR035497">
    <property type="entry name" value="Caskin1/2_SAM_1"/>
</dbReference>
<dbReference type="Gene3D" id="1.10.150.50">
    <property type="entry name" value="Transcription Factor, Ets-1"/>
    <property type="match status" value="2"/>
</dbReference>
<feature type="region of interest" description="Disordered" evidence="1">
    <location>
        <begin position="165"/>
        <end position="196"/>
    </location>
</feature>
<dbReference type="FunFam" id="1.10.150.50:FF:000028">
    <property type="entry name" value="caskin-2 isoform X2"/>
    <property type="match status" value="1"/>
</dbReference>
<feature type="compositionally biased region" description="Polar residues" evidence="1">
    <location>
        <begin position="1019"/>
        <end position="1030"/>
    </location>
</feature>
<reference evidence="3" key="1">
    <citation type="submission" date="2018-01" db="EMBL/GenBank/DDBJ databases">
        <title>An insight into the sialome of Amazonian anophelines.</title>
        <authorList>
            <person name="Ribeiro J.M."/>
            <person name="Scarpassa V."/>
            <person name="Calvo E."/>
        </authorList>
    </citation>
    <scope>NUCLEOTIDE SEQUENCE</scope>
    <source>
        <tissue evidence="3">Salivary glands</tissue>
    </source>
</reference>
<feature type="compositionally biased region" description="Low complexity" evidence="1">
    <location>
        <begin position="825"/>
        <end position="841"/>
    </location>
</feature>
<accession>A0A2M4BBC4</accession>
<dbReference type="AlphaFoldDB" id="A0A2M4BBC4"/>
<dbReference type="InterPro" id="IPR013761">
    <property type="entry name" value="SAM/pointed_sf"/>
</dbReference>
<dbReference type="PANTHER" id="PTHR24155:SF11">
    <property type="entry name" value="CASKIN, ISOFORM B"/>
    <property type="match status" value="1"/>
</dbReference>
<feature type="domain" description="SAM" evidence="2">
    <location>
        <begin position="270"/>
        <end position="328"/>
    </location>
</feature>
<protein>
    <recommendedName>
        <fullName evidence="2">SAM domain-containing protein</fullName>
    </recommendedName>
</protein>
<dbReference type="GO" id="GO:0005925">
    <property type="term" value="C:focal adhesion"/>
    <property type="evidence" value="ECO:0007669"/>
    <property type="project" value="TreeGrafter"/>
</dbReference>
<dbReference type="CDD" id="cd09498">
    <property type="entry name" value="SAM_caskin1_2_repeat2"/>
    <property type="match status" value="1"/>
</dbReference>
<dbReference type="InterPro" id="IPR035498">
    <property type="entry name" value="Caskin1/2_SAM_2"/>
</dbReference>
<feature type="region of interest" description="Disordered" evidence="1">
    <location>
        <begin position="780"/>
        <end position="801"/>
    </location>
</feature>
<evidence type="ECO:0000259" key="2">
    <source>
        <dbReference type="PROSITE" id="PS50105"/>
    </source>
</evidence>
<dbReference type="EMBL" id="GGFJ01001214">
    <property type="protein sequence ID" value="MBW50355.1"/>
    <property type="molecule type" value="Transcribed_RNA"/>
</dbReference>
<organism evidence="3">
    <name type="scientific">Anopheles marajoara</name>
    <dbReference type="NCBI Taxonomy" id="58244"/>
    <lineage>
        <taxon>Eukaryota</taxon>
        <taxon>Metazoa</taxon>
        <taxon>Ecdysozoa</taxon>
        <taxon>Arthropoda</taxon>
        <taxon>Hexapoda</taxon>
        <taxon>Insecta</taxon>
        <taxon>Pterygota</taxon>
        <taxon>Neoptera</taxon>
        <taxon>Endopterygota</taxon>
        <taxon>Diptera</taxon>
        <taxon>Nematocera</taxon>
        <taxon>Culicoidea</taxon>
        <taxon>Culicidae</taxon>
        <taxon>Anophelinae</taxon>
        <taxon>Anopheles</taxon>
    </lineage>
</organism>
<dbReference type="GO" id="GO:0035591">
    <property type="term" value="F:signaling adaptor activity"/>
    <property type="evidence" value="ECO:0007669"/>
    <property type="project" value="TreeGrafter"/>
</dbReference>
<feature type="compositionally biased region" description="Low complexity" evidence="1">
    <location>
        <begin position="603"/>
        <end position="621"/>
    </location>
</feature>
<dbReference type="InterPro" id="IPR001660">
    <property type="entry name" value="SAM"/>
</dbReference>
<feature type="compositionally biased region" description="Low complexity" evidence="1">
    <location>
        <begin position="789"/>
        <end position="800"/>
    </location>
</feature>
<feature type="compositionally biased region" description="Low complexity" evidence="1">
    <location>
        <begin position="995"/>
        <end position="1009"/>
    </location>
</feature>
<dbReference type="SUPFAM" id="SSF47769">
    <property type="entry name" value="SAM/Pointed domain"/>
    <property type="match status" value="2"/>
</dbReference>
<feature type="compositionally biased region" description="Polar residues" evidence="1">
    <location>
        <begin position="873"/>
        <end position="891"/>
    </location>
</feature>
<dbReference type="Pfam" id="PF07647">
    <property type="entry name" value="SAM_2"/>
    <property type="match status" value="1"/>
</dbReference>
<feature type="domain" description="SAM" evidence="2">
    <location>
        <begin position="334"/>
        <end position="398"/>
    </location>
</feature>
<feature type="region of interest" description="Disordered" evidence="1">
    <location>
        <begin position="90"/>
        <end position="113"/>
    </location>
</feature>
<dbReference type="GO" id="GO:0007409">
    <property type="term" value="P:axonogenesis"/>
    <property type="evidence" value="ECO:0007669"/>
    <property type="project" value="TreeGrafter"/>
</dbReference>
<dbReference type="SMART" id="SM00454">
    <property type="entry name" value="SAM"/>
    <property type="match status" value="2"/>
</dbReference>
<evidence type="ECO:0000256" key="1">
    <source>
        <dbReference type="SAM" id="MobiDB-lite"/>
    </source>
</evidence>
<feature type="region of interest" description="Disordered" evidence="1">
    <location>
        <begin position="909"/>
        <end position="959"/>
    </location>
</feature>
<feature type="region of interest" description="Disordered" evidence="1">
    <location>
        <begin position="1"/>
        <end position="24"/>
    </location>
</feature>
<feature type="region of interest" description="Disordered" evidence="1">
    <location>
        <begin position="977"/>
        <end position="1031"/>
    </location>
</feature>
<feature type="region of interest" description="Disordered" evidence="1">
    <location>
        <begin position="815"/>
        <end position="854"/>
    </location>
</feature>
<dbReference type="FunFam" id="1.10.150.50:FF:000071">
    <property type="entry name" value="Caskin, isoform D"/>
    <property type="match status" value="1"/>
</dbReference>
<feature type="region of interest" description="Disordered" evidence="1">
    <location>
        <begin position="238"/>
        <end position="261"/>
    </location>
</feature>
<feature type="compositionally biased region" description="Polar residues" evidence="1">
    <location>
        <begin position="1"/>
        <end position="13"/>
    </location>
</feature>
<name>A0A2M4BBC4_9DIPT</name>
<dbReference type="PROSITE" id="PS50105">
    <property type="entry name" value="SAM_DOMAIN"/>
    <property type="match status" value="2"/>
</dbReference>
<dbReference type="GO" id="GO:0007185">
    <property type="term" value="P:cell surface receptor protein tyrosine phosphatase signaling pathway"/>
    <property type="evidence" value="ECO:0007669"/>
    <property type="project" value="TreeGrafter"/>
</dbReference>
<dbReference type="Pfam" id="PF00536">
    <property type="entry name" value="SAM_1"/>
    <property type="match status" value="1"/>
</dbReference>